<sequence length="231" mass="26058">MNRSNKMLAIFFVLLFIVCFMLGTGLGFYCVKFDTNPKAIATNALSFFSKSSKPQESVKAYFDCLKKQDTKKAATYIRESSDEAKSTNKNNKPKFENKYEEEVMKEFTSKLKYEVISTKVDGNSAKVRVKITAPNLSKITANIIGDLLPTIFSQAISGKQDDKKIESMTMERLLNSLKDSEVSMSTSEIDIELLKDKEKKMWLIVGNDELFNALTGDLGKVFGELEKSMKK</sequence>
<keyword evidence="2" id="KW-1185">Reference proteome</keyword>
<evidence type="ECO:0000313" key="2">
    <source>
        <dbReference type="Proteomes" id="UP001144612"/>
    </source>
</evidence>
<dbReference type="RefSeq" id="WP_268060130.1">
    <property type="nucleotide sequence ID" value="NZ_JAPQFJ010000003.1"/>
</dbReference>
<evidence type="ECO:0000313" key="1">
    <source>
        <dbReference type="EMBL" id="MCY6957737.1"/>
    </source>
</evidence>
<proteinExistence type="predicted"/>
<gene>
    <name evidence="1" type="ORF">OW729_03845</name>
</gene>
<dbReference type="Proteomes" id="UP001144612">
    <property type="component" value="Unassembled WGS sequence"/>
</dbReference>
<organism evidence="1 2">
    <name type="scientific">Clostridium brassicae</name>
    <dbReference type="NCBI Taxonomy" id="2999072"/>
    <lineage>
        <taxon>Bacteria</taxon>
        <taxon>Bacillati</taxon>
        <taxon>Bacillota</taxon>
        <taxon>Clostridia</taxon>
        <taxon>Eubacteriales</taxon>
        <taxon>Clostridiaceae</taxon>
        <taxon>Clostridium</taxon>
    </lineage>
</organism>
<name>A0ABT4D623_9CLOT</name>
<dbReference type="Gene3D" id="3.10.450.50">
    <property type="match status" value="1"/>
</dbReference>
<comment type="caution">
    <text evidence="1">The sequence shown here is derived from an EMBL/GenBank/DDBJ whole genome shotgun (WGS) entry which is preliminary data.</text>
</comment>
<protein>
    <submittedName>
        <fullName evidence="1">DUF4878 domain-containing protein</fullName>
    </submittedName>
</protein>
<accession>A0ABT4D623</accession>
<dbReference type="EMBL" id="JAPQFJ010000003">
    <property type="protein sequence ID" value="MCY6957737.1"/>
    <property type="molecule type" value="Genomic_DNA"/>
</dbReference>
<reference evidence="1" key="1">
    <citation type="submission" date="2022-12" db="EMBL/GenBank/DDBJ databases">
        <title>Clostridium sp. nov., isolated from industrial wastewater.</title>
        <authorList>
            <person name="Jiayan W."/>
        </authorList>
    </citation>
    <scope>NUCLEOTIDE SEQUENCE</scope>
    <source>
        <strain evidence="1">ZC22-4</strain>
    </source>
</reference>